<protein>
    <submittedName>
        <fullName evidence="1">Uncharacterized protein</fullName>
    </submittedName>
</protein>
<dbReference type="EMBL" id="BK014784">
    <property type="protein sequence ID" value="DAD75499.1"/>
    <property type="molecule type" value="Genomic_DNA"/>
</dbReference>
<sequence length="557" mass="61822">MSENKYGYFKYSDFSASAANGATFEIPDVTLQPFFNDNSGNLQAVFTGRSQDFLSFEPQGFDLNKHVRLLDPSAQQFTEGVVSAYRSGSNGFFADGATNSPFKIEISLTGFYSMSGLTIKSRNVIKSLKIEAFRDNEPVASGQFTGSEKEEFFPLVIEDANNITLTVEQVEPLSFIGIWGIQFGTAREFGDDSIISASVSKLYSLTAKSLEYDTLDLTVLDPQRGNYLVQNKQTIDFCVGEKNIERFFANQGAENGDNTTTIQAYNVVSIFEAQTLGGFFGAGANQVIRALVKPLGYDISIDEWKEPDIDGYIPICSVREALQYIAIGSGLRFSNQDGLDTLRVEPVPTVPEETAVEYTEENIVGTPKYDKTDIVKSVTLKLHKLSQVKDTEELYHWYIAKNKKVKITFSSPHANLKAYEVTGHNVDGDDLVAETPSKNVTFEKKEANYCVVVNKSSNKIVIIGNKYEDTTVEYVSKSAELADNDEASEVTYETYICTDDPQAICDELLEQNNRRTKITFSTLDRPKIGKAYNILGKVMVITKVTDTLTGVYEVEAI</sequence>
<name>A0A8S5M087_9CAUD</name>
<proteinExistence type="predicted"/>
<accession>A0A8S5M087</accession>
<evidence type="ECO:0000313" key="1">
    <source>
        <dbReference type="EMBL" id="DAD75499.1"/>
    </source>
</evidence>
<reference evidence="1" key="1">
    <citation type="journal article" date="2021" name="Proc. Natl. Acad. Sci. U.S.A.">
        <title>A Catalog of Tens of Thousands of Viruses from Human Metagenomes Reveals Hidden Associations with Chronic Diseases.</title>
        <authorList>
            <person name="Tisza M.J."/>
            <person name="Buck C.B."/>
        </authorList>
    </citation>
    <scope>NUCLEOTIDE SEQUENCE</scope>
    <source>
        <strain evidence="1">CtuvC1</strain>
    </source>
</reference>
<organism evidence="1">
    <name type="scientific">Siphoviridae sp. ctuvC1</name>
    <dbReference type="NCBI Taxonomy" id="2826507"/>
    <lineage>
        <taxon>Viruses</taxon>
        <taxon>Duplodnaviria</taxon>
        <taxon>Heunggongvirae</taxon>
        <taxon>Uroviricota</taxon>
        <taxon>Caudoviricetes</taxon>
    </lineage>
</organism>